<protein>
    <submittedName>
        <fullName evidence="1">Uncharacterized protein</fullName>
    </submittedName>
</protein>
<proteinExistence type="predicted"/>
<comment type="caution">
    <text evidence="1">The sequence shown here is derived from an EMBL/GenBank/DDBJ whole genome shotgun (WGS) entry which is preliminary data.</text>
</comment>
<keyword evidence="2" id="KW-1185">Reference proteome</keyword>
<evidence type="ECO:0000313" key="2">
    <source>
        <dbReference type="Proteomes" id="UP000887159"/>
    </source>
</evidence>
<gene>
    <name evidence="1" type="ORF">TNCV_5099261</name>
</gene>
<organism evidence="1 2">
    <name type="scientific">Trichonephila clavipes</name>
    <name type="common">Golden silk orbweaver</name>
    <name type="synonym">Nephila clavipes</name>
    <dbReference type="NCBI Taxonomy" id="2585209"/>
    <lineage>
        <taxon>Eukaryota</taxon>
        <taxon>Metazoa</taxon>
        <taxon>Ecdysozoa</taxon>
        <taxon>Arthropoda</taxon>
        <taxon>Chelicerata</taxon>
        <taxon>Arachnida</taxon>
        <taxon>Araneae</taxon>
        <taxon>Araneomorphae</taxon>
        <taxon>Entelegynae</taxon>
        <taxon>Araneoidea</taxon>
        <taxon>Nephilidae</taxon>
        <taxon>Trichonephila</taxon>
    </lineage>
</organism>
<reference evidence="1" key="1">
    <citation type="submission" date="2020-08" db="EMBL/GenBank/DDBJ databases">
        <title>Multicomponent nature underlies the extraordinary mechanical properties of spider dragline silk.</title>
        <authorList>
            <person name="Kono N."/>
            <person name="Nakamura H."/>
            <person name="Mori M."/>
            <person name="Yoshida Y."/>
            <person name="Ohtoshi R."/>
            <person name="Malay A.D."/>
            <person name="Moran D.A.P."/>
            <person name="Tomita M."/>
            <person name="Numata K."/>
            <person name="Arakawa K."/>
        </authorList>
    </citation>
    <scope>NUCLEOTIDE SEQUENCE</scope>
</reference>
<dbReference type="AlphaFoldDB" id="A0A8X6S077"/>
<dbReference type="EMBL" id="BMAU01021232">
    <property type="protein sequence ID" value="GFY02065.1"/>
    <property type="molecule type" value="Genomic_DNA"/>
</dbReference>
<accession>A0A8X6S077</accession>
<name>A0A8X6S077_TRICX</name>
<dbReference type="Proteomes" id="UP000887159">
    <property type="component" value="Unassembled WGS sequence"/>
</dbReference>
<sequence length="138" mass="15526">MVANDAKMVANGAKLAVNLVSKNDANLDLPVRFRQILIESNRHYNDQIHRAQDMGLVCCNVFPSILSVVISVSAPQRHSVFLRLCKDLLSWSADSERVLCDVSDSITTLCRLRGSRVRLLLRRRIGSSSSRKPCRFFP</sequence>
<evidence type="ECO:0000313" key="1">
    <source>
        <dbReference type="EMBL" id="GFY02065.1"/>
    </source>
</evidence>